<evidence type="ECO:0000256" key="1">
    <source>
        <dbReference type="SAM" id="MobiDB-lite"/>
    </source>
</evidence>
<dbReference type="RefSeq" id="XP_062651811.1">
    <property type="nucleotide sequence ID" value="XM_062797557.1"/>
</dbReference>
<dbReference type="Proteomes" id="UP001302602">
    <property type="component" value="Unassembled WGS sequence"/>
</dbReference>
<proteinExistence type="predicted"/>
<reference evidence="2" key="2">
    <citation type="submission" date="2023-05" db="EMBL/GenBank/DDBJ databases">
        <authorList>
            <consortium name="Lawrence Berkeley National Laboratory"/>
            <person name="Steindorff A."/>
            <person name="Hensen N."/>
            <person name="Bonometti L."/>
            <person name="Westerberg I."/>
            <person name="Brannstrom I.O."/>
            <person name="Guillou S."/>
            <person name="Cros-Aarteil S."/>
            <person name="Calhoun S."/>
            <person name="Haridas S."/>
            <person name="Kuo A."/>
            <person name="Mondo S."/>
            <person name="Pangilinan J."/>
            <person name="Riley R."/>
            <person name="Labutti K."/>
            <person name="Andreopoulos B."/>
            <person name="Lipzen A."/>
            <person name="Chen C."/>
            <person name="Yanf M."/>
            <person name="Daum C."/>
            <person name="Ng V."/>
            <person name="Clum A."/>
            <person name="Ohm R."/>
            <person name="Martin F."/>
            <person name="Silar P."/>
            <person name="Natvig D."/>
            <person name="Lalanne C."/>
            <person name="Gautier V."/>
            <person name="Ament-Velasquez S.L."/>
            <person name="Kruys A."/>
            <person name="Hutchinson M.I."/>
            <person name="Powell A.J."/>
            <person name="Barry K."/>
            <person name="Miller A.N."/>
            <person name="Grigoriev I.V."/>
            <person name="Debuchy R."/>
            <person name="Gladieux P."/>
            <person name="Thoren M.H."/>
            <person name="Johannesson H."/>
        </authorList>
    </citation>
    <scope>NUCLEOTIDE SEQUENCE</scope>
    <source>
        <strain evidence="2">CBS 731.68</strain>
    </source>
</reference>
<feature type="compositionally biased region" description="Low complexity" evidence="1">
    <location>
        <begin position="44"/>
        <end position="54"/>
    </location>
</feature>
<dbReference type="AlphaFoldDB" id="A0AAN6U7S1"/>
<dbReference type="GeneID" id="87834336"/>
<comment type="caution">
    <text evidence="2">The sequence shown here is derived from an EMBL/GenBank/DDBJ whole genome shotgun (WGS) entry which is preliminary data.</text>
</comment>
<protein>
    <submittedName>
        <fullName evidence="2">Uncharacterized protein</fullName>
    </submittedName>
</protein>
<organism evidence="2 3">
    <name type="scientific">Parathielavia appendiculata</name>
    <dbReference type="NCBI Taxonomy" id="2587402"/>
    <lineage>
        <taxon>Eukaryota</taxon>
        <taxon>Fungi</taxon>
        <taxon>Dikarya</taxon>
        <taxon>Ascomycota</taxon>
        <taxon>Pezizomycotina</taxon>
        <taxon>Sordariomycetes</taxon>
        <taxon>Sordariomycetidae</taxon>
        <taxon>Sordariales</taxon>
        <taxon>Chaetomiaceae</taxon>
        <taxon>Parathielavia</taxon>
    </lineage>
</organism>
<evidence type="ECO:0000313" key="3">
    <source>
        <dbReference type="Proteomes" id="UP001302602"/>
    </source>
</evidence>
<gene>
    <name evidence="2" type="ORF">N657DRAFT_837</name>
</gene>
<evidence type="ECO:0000313" key="2">
    <source>
        <dbReference type="EMBL" id="KAK4128040.1"/>
    </source>
</evidence>
<sequence>MVKEPRTPKSSQVTTLAARPAPLENCLAGFGLRDGGPSTPPSAPTSASQPWAPSHLPPADLHFLNHPKFRDRLTGVCWAGCQRHDAQSSKREVGPPRSLCLAGMAGGCQYSAASQQFPRSVRGAHRPFLPIGSVSSSTTTPGTSQRYLGTWMASWSTRPRRFKSSKKMVLGLLTPLFPTAGKAQDFVPDLGQVSSRDVQQHIRRLGTAIMMRVMERKETPGLRAALFCPWDRHQFIKNSWKKYDWRLMLWKGNFIKAVRRGRPRKRSSSVVVTLEAPSW</sequence>
<accession>A0AAN6U7S1</accession>
<name>A0AAN6U7S1_9PEZI</name>
<feature type="region of interest" description="Disordered" evidence="1">
    <location>
        <begin position="28"/>
        <end position="54"/>
    </location>
</feature>
<keyword evidence="3" id="KW-1185">Reference proteome</keyword>
<reference evidence="2" key="1">
    <citation type="journal article" date="2023" name="Mol. Phylogenet. Evol.">
        <title>Genome-scale phylogeny and comparative genomics of the fungal order Sordariales.</title>
        <authorList>
            <person name="Hensen N."/>
            <person name="Bonometti L."/>
            <person name="Westerberg I."/>
            <person name="Brannstrom I.O."/>
            <person name="Guillou S."/>
            <person name="Cros-Aarteil S."/>
            <person name="Calhoun S."/>
            <person name="Haridas S."/>
            <person name="Kuo A."/>
            <person name="Mondo S."/>
            <person name="Pangilinan J."/>
            <person name="Riley R."/>
            <person name="LaButti K."/>
            <person name="Andreopoulos B."/>
            <person name="Lipzen A."/>
            <person name="Chen C."/>
            <person name="Yan M."/>
            <person name="Daum C."/>
            <person name="Ng V."/>
            <person name="Clum A."/>
            <person name="Steindorff A."/>
            <person name="Ohm R.A."/>
            <person name="Martin F."/>
            <person name="Silar P."/>
            <person name="Natvig D.O."/>
            <person name="Lalanne C."/>
            <person name="Gautier V."/>
            <person name="Ament-Velasquez S.L."/>
            <person name="Kruys A."/>
            <person name="Hutchinson M.I."/>
            <person name="Powell A.J."/>
            <person name="Barry K."/>
            <person name="Miller A.N."/>
            <person name="Grigoriev I.V."/>
            <person name="Debuchy R."/>
            <person name="Gladieux P."/>
            <person name="Hiltunen Thoren M."/>
            <person name="Johannesson H."/>
        </authorList>
    </citation>
    <scope>NUCLEOTIDE SEQUENCE</scope>
    <source>
        <strain evidence="2">CBS 731.68</strain>
    </source>
</reference>
<dbReference type="EMBL" id="MU853223">
    <property type="protein sequence ID" value="KAK4128040.1"/>
    <property type="molecule type" value="Genomic_DNA"/>
</dbReference>